<evidence type="ECO:0000313" key="2">
    <source>
        <dbReference type="EMBL" id="NML73561.1"/>
    </source>
</evidence>
<reference evidence="2 3" key="1">
    <citation type="submission" date="2020-04" db="EMBL/GenBank/DDBJ databases">
        <title>Rhizobium sp. S-51 isolated from soil.</title>
        <authorList>
            <person name="Dahal R.H."/>
        </authorList>
    </citation>
    <scope>NUCLEOTIDE SEQUENCE [LARGE SCALE GENOMIC DNA]</scope>
    <source>
        <strain evidence="2 3">S-51</strain>
    </source>
</reference>
<evidence type="ECO:0000313" key="3">
    <source>
        <dbReference type="Proteomes" id="UP000541470"/>
    </source>
</evidence>
<comment type="caution">
    <text evidence="2">The sequence shown here is derived from an EMBL/GenBank/DDBJ whole genome shotgun (WGS) entry which is preliminary data.</text>
</comment>
<feature type="chain" id="PRO_5031241133" evidence="1">
    <location>
        <begin position="20"/>
        <end position="198"/>
    </location>
</feature>
<dbReference type="AlphaFoldDB" id="A0A7Y0FV96"/>
<gene>
    <name evidence="2" type="ORF">HHL25_05400</name>
</gene>
<evidence type="ECO:0000256" key="1">
    <source>
        <dbReference type="SAM" id="SignalP"/>
    </source>
</evidence>
<sequence length="198" mass="21257">MIRSVAMVSLLLLANSADAASVSENAFMEITREGAPKLYKQWGKDGFARINQALKRAVEITATSGECDNVFLSGYSFDQSVPKDTIVVFADCNNGKRFFYTEEETKSVSAAPESLQGALEKITNSDAVSACEALARKSAKLPSTVVPSYFGANVTRGQMGISVALPFEAKSALGAMLPYVAHCSITDKEPTLISIKER</sequence>
<keyword evidence="1" id="KW-0732">Signal</keyword>
<protein>
    <submittedName>
        <fullName evidence="2">Uncharacterized protein</fullName>
    </submittedName>
</protein>
<keyword evidence="3" id="KW-1185">Reference proteome</keyword>
<dbReference type="RefSeq" id="WP_169587997.1">
    <property type="nucleotide sequence ID" value="NZ_JABBGK010000001.1"/>
</dbReference>
<dbReference type="EMBL" id="JABBGK010000001">
    <property type="protein sequence ID" value="NML73561.1"/>
    <property type="molecule type" value="Genomic_DNA"/>
</dbReference>
<proteinExistence type="predicted"/>
<feature type="signal peptide" evidence="1">
    <location>
        <begin position="1"/>
        <end position="19"/>
    </location>
</feature>
<name>A0A7Y0FV96_9HYPH</name>
<organism evidence="2 3">
    <name type="scientific">Rhizobium terricola</name>
    <dbReference type="NCBI Taxonomy" id="2728849"/>
    <lineage>
        <taxon>Bacteria</taxon>
        <taxon>Pseudomonadati</taxon>
        <taxon>Pseudomonadota</taxon>
        <taxon>Alphaproteobacteria</taxon>
        <taxon>Hyphomicrobiales</taxon>
        <taxon>Rhizobiaceae</taxon>
        <taxon>Rhizobium/Agrobacterium group</taxon>
        <taxon>Rhizobium</taxon>
    </lineage>
</organism>
<accession>A0A7Y0FV96</accession>
<dbReference type="Proteomes" id="UP000541470">
    <property type="component" value="Unassembled WGS sequence"/>
</dbReference>